<evidence type="ECO:0000256" key="3">
    <source>
        <dbReference type="ARBA" id="ARBA00022692"/>
    </source>
</evidence>
<reference evidence="14" key="1">
    <citation type="submission" date="2021-12" db="EMBL/GenBank/DDBJ databases">
        <authorList>
            <person name="King R."/>
        </authorList>
    </citation>
    <scope>NUCLEOTIDE SEQUENCE</scope>
</reference>
<evidence type="ECO:0000256" key="10">
    <source>
        <dbReference type="ARBA" id="ARBA00068717"/>
    </source>
</evidence>
<dbReference type="PRINTS" id="PR00080">
    <property type="entry name" value="SDRFAMILY"/>
</dbReference>
<dbReference type="GO" id="GO:0052650">
    <property type="term" value="F:all-trans-retinol dehydrogenase (NADP+) activity"/>
    <property type="evidence" value="ECO:0007669"/>
    <property type="project" value="UniProtKB-ARBA"/>
</dbReference>
<dbReference type="OrthoDB" id="10253736at2759"/>
<dbReference type="SUPFAM" id="SSF51735">
    <property type="entry name" value="NAD(P)-binding Rossmann-fold domains"/>
    <property type="match status" value="1"/>
</dbReference>
<evidence type="ECO:0000256" key="12">
    <source>
        <dbReference type="RuleBase" id="RU000363"/>
    </source>
</evidence>
<dbReference type="InterPro" id="IPR002347">
    <property type="entry name" value="SDR_fam"/>
</dbReference>
<evidence type="ECO:0000256" key="7">
    <source>
        <dbReference type="ARBA" id="ARBA00023098"/>
    </source>
</evidence>
<accession>A0A9P0BJS5</accession>
<evidence type="ECO:0000313" key="14">
    <source>
        <dbReference type="EMBL" id="CAH0564160.1"/>
    </source>
</evidence>
<evidence type="ECO:0000256" key="5">
    <source>
        <dbReference type="ARBA" id="ARBA00022989"/>
    </source>
</evidence>
<dbReference type="PRINTS" id="PR00081">
    <property type="entry name" value="GDHRDH"/>
</dbReference>
<keyword evidence="15" id="KW-1185">Reference proteome</keyword>
<keyword evidence="7" id="KW-0443">Lipid metabolism</keyword>
<keyword evidence="4" id="KW-0521">NADP</keyword>
<keyword evidence="3 13" id="KW-0812">Transmembrane</keyword>
<evidence type="ECO:0000256" key="9">
    <source>
        <dbReference type="ARBA" id="ARBA00059620"/>
    </source>
</evidence>
<dbReference type="Proteomes" id="UP001154078">
    <property type="component" value="Chromosome 9"/>
</dbReference>
<protein>
    <recommendedName>
        <fullName evidence="10">Short-chain dehydrogenase/reductase 3</fullName>
    </recommendedName>
    <alternativeName>
        <fullName evidence="11">Retinal short-chain dehydrogenase/reductase 1</fullName>
    </alternativeName>
</protein>
<keyword evidence="6" id="KW-0560">Oxidoreductase</keyword>
<comment type="subcellular location">
    <subcellularLocation>
        <location evidence="1">Membrane</location>
        <topology evidence="1">Multi-pass membrane protein</topology>
    </subcellularLocation>
</comment>
<name>A0A9P0BJS5_BRAAE</name>
<dbReference type="Gene3D" id="3.40.50.720">
    <property type="entry name" value="NAD(P)-binding Rossmann-like Domain"/>
    <property type="match status" value="1"/>
</dbReference>
<dbReference type="InterPro" id="IPR036291">
    <property type="entry name" value="NAD(P)-bd_dom_sf"/>
</dbReference>
<dbReference type="AlphaFoldDB" id="A0A9P0BJS5"/>
<dbReference type="Pfam" id="PF00106">
    <property type="entry name" value="adh_short"/>
    <property type="match status" value="1"/>
</dbReference>
<evidence type="ECO:0000256" key="2">
    <source>
        <dbReference type="ARBA" id="ARBA00006484"/>
    </source>
</evidence>
<evidence type="ECO:0000313" key="15">
    <source>
        <dbReference type="Proteomes" id="UP001154078"/>
    </source>
</evidence>
<dbReference type="PANTHER" id="PTHR24322">
    <property type="entry name" value="PKSB"/>
    <property type="match status" value="1"/>
</dbReference>
<evidence type="ECO:0000256" key="11">
    <source>
        <dbReference type="ARBA" id="ARBA00082544"/>
    </source>
</evidence>
<proteinExistence type="inferred from homology"/>
<dbReference type="EMBL" id="OV121140">
    <property type="protein sequence ID" value="CAH0564160.1"/>
    <property type="molecule type" value="Genomic_DNA"/>
</dbReference>
<dbReference type="GO" id="GO:0005811">
    <property type="term" value="C:lipid droplet"/>
    <property type="evidence" value="ECO:0007669"/>
    <property type="project" value="TreeGrafter"/>
</dbReference>
<organism evidence="14 15">
    <name type="scientific">Brassicogethes aeneus</name>
    <name type="common">Rape pollen beetle</name>
    <name type="synonym">Meligethes aeneus</name>
    <dbReference type="NCBI Taxonomy" id="1431903"/>
    <lineage>
        <taxon>Eukaryota</taxon>
        <taxon>Metazoa</taxon>
        <taxon>Ecdysozoa</taxon>
        <taxon>Arthropoda</taxon>
        <taxon>Hexapoda</taxon>
        <taxon>Insecta</taxon>
        <taxon>Pterygota</taxon>
        <taxon>Neoptera</taxon>
        <taxon>Endopterygota</taxon>
        <taxon>Coleoptera</taxon>
        <taxon>Polyphaga</taxon>
        <taxon>Cucujiformia</taxon>
        <taxon>Nitidulidae</taxon>
        <taxon>Meligethinae</taxon>
        <taxon>Brassicogethes</taxon>
    </lineage>
</organism>
<feature type="transmembrane region" description="Helical" evidence="13">
    <location>
        <begin position="22"/>
        <end position="45"/>
    </location>
</feature>
<dbReference type="FunFam" id="3.40.50.720:FF:000131">
    <property type="entry name" value="Short-chain dehydrogenase/reductase 3"/>
    <property type="match status" value="1"/>
</dbReference>
<comment type="function">
    <text evidence="9">Catalyzes the reduction of all-trans-retinal to all-trans-retinol in the presence of NADPH.</text>
</comment>
<dbReference type="CDD" id="cd05339">
    <property type="entry name" value="17beta-HSDXI-like_SDR_c"/>
    <property type="match status" value="1"/>
</dbReference>
<evidence type="ECO:0000256" key="8">
    <source>
        <dbReference type="ARBA" id="ARBA00023136"/>
    </source>
</evidence>
<evidence type="ECO:0000256" key="4">
    <source>
        <dbReference type="ARBA" id="ARBA00022857"/>
    </source>
</evidence>
<dbReference type="PANTHER" id="PTHR24322:SF729">
    <property type="entry name" value="MIP05442P"/>
    <property type="match status" value="1"/>
</dbReference>
<sequence length="333" mass="37929">MDNYWEAFKKVSFRFYRLLTRLVLHIIDRLIELTILTALSVYYVAETVILTFTPSFLRKLNSVRDKVVLITGGAGGVGQELAIRLARSNAKVVVWDMNEKAMENLKEKIESEGHKLFIYKVDVSDKEDVYKAADSVKADLGPIDILINNAGIVCGQNLLDLPDYMIEKTYKVNVLSHYWTVKAFLPDMMRHKKGHIVTMGSLTGMLGTYKCTDYSASKHATIGFHESLWVELKTHGFDDIKMTLICPYLINTGMFDGCKPKNINMLEPKDVAKRIILAIRREEVFVTIPGFLRFVLPLKNFIPAKLCWAVMYRVIKGPQSMMGMRNFKEVDAA</sequence>
<keyword evidence="5 13" id="KW-1133">Transmembrane helix</keyword>
<keyword evidence="8 13" id="KW-0472">Membrane</keyword>
<gene>
    <name evidence="14" type="ORF">MELIAE_LOCUS12772</name>
</gene>
<evidence type="ECO:0000256" key="6">
    <source>
        <dbReference type="ARBA" id="ARBA00023002"/>
    </source>
</evidence>
<evidence type="ECO:0000256" key="13">
    <source>
        <dbReference type="SAM" id="Phobius"/>
    </source>
</evidence>
<evidence type="ECO:0000256" key="1">
    <source>
        <dbReference type="ARBA" id="ARBA00004141"/>
    </source>
</evidence>
<dbReference type="GO" id="GO:0016020">
    <property type="term" value="C:membrane"/>
    <property type="evidence" value="ECO:0007669"/>
    <property type="project" value="UniProtKB-SubCell"/>
</dbReference>
<comment type="similarity">
    <text evidence="2 12">Belongs to the short-chain dehydrogenases/reductases (SDR) family.</text>
</comment>